<evidence type="ECO:0000313" key="3">
    <source>
        <dbReference type="Proteomes" id="UP001209803"/>
    </source>
</evidence>
<name>A0ABY8EXS9_9HYPH</name>
<dbReference type="PANTHER" id="PTHR30153:SF2">
    <property type="entry name" value="REPLICATIVE DNA HELICASE"/>
    <property type="match status" value="1"/>
</dbReference>
<reference evidence="2 3" key="1">
    <citation type="submission" date="2023-03" db="EMBL/GenBank/DDBJ databases">
        <title>Roseibium porphyridii sp. nov. and Roseibium rhodosorbium sp. nov. isolated from marine algae, Porphyridium cruentum and Rhodosorus marinus, respectively.</title>
        <authorList>
            <person name="Lee M.W."/>
            <person name="Choi B.J."/>
            <person name="Lee J.K."/>
            <person name="Choi D.G."/>
            <person name="Baek J.H."/>
            <person name="Bayburt H."/>
            <person name="Kim J.M."/>
            <person name="Han D.M."/>
            <person name="Kim K.H."/>
            <person name="Jeon C.O."/>
        </authorList>
    </citation>
    <scope>NUCLEOTIDE SEQUENCE [LARGE SCALE GENOMIC DNA]</scope>
    <source>
        <strain evidence="2 3">KMA01</strain>
    </source>
</reference>
<evidence type="ECO:0000313" key="2">
    <source>
        <dbReference type="EMBL" id="WFE87868.1"/>
    </source>
</evidence>
<protein>
    <submittedName>
        <fullName evidence="2">DNA helicase</fullName>
    </submittedName>
</protein>
<keyword evidence="3" id="KW-1185">Reference proteome</keyword>
<dbReference type="EMBL" id="CP120863">
    <property type="protein sequence ID" value="WFE87868.1"/>
    <property type="molecule type" value="Genomic_DNA"/>
</dbReference>
<dbReference type="InterPro" id="IPR027417">
    <property type="entry name" value="P-loop_NTPase"/>
</dbReference>
<keyword evidence="2" id="KW-0547">Nucleotide-binding</keyword>
<dbReference type="PANTHER" id="PTHR30153">
    <property type="entry name" value="REPLICATIVE DNA HELICASE DNAB"/>
    <property type="match status" value="1"/>
</dbReference>
<organism evidence="2 3">
    <name type="scientific">Roseibium porphyridii</name>
    <dbReference type="NCBI Taxonomy" id="2866279"/>
    <lineage>
        <taxon>Bacteria</taxon>
        <taxon>Pseudomonadati</taxon>
        <taxon>Pseudomonadota</taxon>
        <taxon>Alphaproteobacteria</taxon>
        <taxon>Hyphomicrobiales</taxon>
        <taxon>Stappiaceae</taxon>
        <taxon>Roseibium</taxon>
    </lineage>
</organism>
<dbReference type="GO" id="GO:0004386">
    <property type="term" value="F:helicase activity"/>
    <property type="evidence" value="ECO:0007669"/>
    <property type="project" value="UniProtKB-KW"/>
</dbReference>
<proteinExistence type="predicted"/>
<dbReference type="SUPFAM" id="SSF52540">
    <property type="entry name" value="P-loop containing nucleoside triphosphate hydrolases"/>
    <property type="match status" value="1"/>
</dbReference>
<accession>A0ABY8EXS9</accession>
<keyword evidence="2" id="KW-0378">Hydrolase</keyword>
<dbReference type="InterPro" id="IPR007694">
    <property type="entry name" value="DNA_helicase_DnaB-like_C"/>
</dbReference>
<feature type="domain" description="SF4 helicase" evidence="1">
    <location>
        <begin position="150"/>
        <end position="213"/>
    </location>
</feature>
<dbReference type="NCBIfam" id="NF004629">
    <property type="entry name" value="PRK05973.1"/>
    <property type="match status" value="1"/>
</dbReference>
<keyword evidence="2" id="KW-0067">ATP-binding</keyword>
<sequence length="243" mass="27319">MRLKAPVYRLKRQARLLSRKSGIPLHKALDEIAATMGYRSWSQLANSERSNERPAARILASLKPGTLVTLAARPGHGKTMLGLEILVEAAMRGRSAGFVSSEFSLFEIRKKMSSLGGETSESEDRLRLCLSDRIAADYVVEQFSNAISGTVVVIDFLQVMDQHRSDPPLGDQIRQLKLFASSKQLSIVFLSQIHRSFNSQERSVPDFRDMRKTNPLDLRLFDVGYFLHDGVLQARTFSERPVL</sequence>
<gene>
    <name evidence="2" type="ORF">K1718_17065</name>
</gene>
<dbReference type="RefSeq" id="WP_265681440.1">
    <property type="nucleotide sequence ID" value="NZ_CP120863.1"/>
</dbReference>
<keyword evidence="2" id="KW-0347">Helicase</keyword>
<evidence type="ECO:0000259" key="1">
    <source>
        <dbReference type="Pfam" id="PF03796"/>
    </source>
</evidence>
<dbReference type="Proteomes" id="UP001209803">
    <property type="component" value="Chromosome"/>
</dbReference>
<dbReference type="Pfam" id="PF03796">
    <property type="entry name" value="DnaB_C"/>
    <property type="match status" value="1"/>
</dbReference>
<dbReference type="Gene3D" id="3.40.50.300">
    <property type="entry name" value="P-loop containing nucleotide triphosphate hydrolases"/>
    <property type="match status" value="1"/>
</dbReference>